<dbReference type="CDD" id="cd06502">
    <property type="entry name" value="TA_like"/>
    <property type="match status" value="1"/>
</dbReference>
<dbReference type="EMBL" id="JAASRN010000003">
    <property type="protein sequence ID" value="NIK74516.1"/>
    <property type="molecule type" value="Genomic_DNA"/>
</dbReference>
<dbReference type="GO" id="GO:0008732">
    <property type="term" value="F:L-allo-threonine aldolase activity"/>
    <property type="evidence" value="ECO:0007669"/>
    <property type="project" value="TreeGrafter"/>
</dbReference>
<comment type="similarity">
    <text evidence="2">Belongs to the threonine aldolase family.</text>
</comment>
<evidence type="ECO:0000256" key="5">
    <source>
        <dbReference type="PIRSR" id="PIRSR017617-1"/>
    </source>
</evidence>
<feature type="domain" description="Aromatic amino acid beta-eliminating lyase/threonine aldolase" evidence="6">
    <location>
        <begin position="4"/>
        <end position="288"/>
    </location>
</feature>
<reference evidence="7 8" key="1">
    <citation type="submission" date="2020-03" db="EMBL/GenBank/DDBJ databases">
        <title>Genomic Encyclopedia of Type Strains, Phase IV (KMG-IV): sequencing the most valuable type-strain genomes for metagenomic binning, comparative biology and taxonomic classification.</title>
        <authorList>
            <person name="Goeker M."/>
        </authorList>
    </citation>
    <scope>NUCLEOTIDE SEQUENCE [LARGE SCALE GENOMIC DNA]</scope>
    <source>
        <strain evidence="7 8">DSM 5718</strain>
    </source>
</reference>
<dbReference type="Gene3D" id="3.40.640.10">
    <property type="entry name" value="Type I PLP-dependent aspartate aminotransferase-like (Major domain)"/>
    <property type="match status" value="1"/>
</dbReference>
<organism evidence="7 8">
    <name type="scientific">Thermonema lapsum</name>
    <dbReference type="NCBI Taxonomy" id="28195"/>
    <lineage>
        <taxon>Bacteria</taxon>
        <taxon>Pseudomonadati</taxon>
        <taxon>Bacteroidota</taxon>
        <taxon>Cytophagia</taxon>
        <taxon>Cytophagales</taxon>
        <taxon>Thermonemataceae</taxon>
        <taxon>Thermonema</taxon>
    </lineage>
</organism>
<dbReference type="InterPro" id="IPR015421">
    <property type="entry name" value="PyrdxlP-dep_Trfase_major"/>
</dbReference>
<comment type="cofactor">
    <cofactor evidence="1">
        <name>pyridoxal 5'-phosphate</name>
        <dbReference type="ChEBI" id="CHEBI:597326"/>
    </cofactor>
</comment>
<evidence type="ECO:0000313" key="8">
    <source>
        <dbReference type="Proteomes" id="UP000537126"/>
    </source>
</evidence>
<dbReference type="InterPro" id="IPR015424">
    <property type="entry name" value="PyrdxlP-dep_Trfase"/>
</dbReference>
<evidence type="ECO:0000256" key="1">
    <source>
        <dbReference type="ARBA" id="ARBA00001933"/>
    </source>
</evidence>
<dbReference type="GO" id="GO:0005829">
    <property type="term" value="C:cytosol"/>
    <property type="evidence" value="ECO:0007669"/>
    <property type="project" value="TreeGrafter"/>
</dbReference>
<dbReference type="EC" id="4.1.2.5" evidence="7"/>
<dbReference type="InterPro" id="IPR015422">
    <property type="entry name" value="PyrdxlP-dep_Trfase_small"/>
</dbReference>
<dbReference type="Gene3D" id="3.90.1150.10">
    <property type="entry name" value="Aspartate Aminotransferase, domain 1"/>
    <property type="match status" value="1"/>
</dbReference>
<dbReference type="AlphaFoldDB" id="A0A846MSE7"/>
<gene>
    <name evidence="7" type="ORF">FHS56_002041</name>
</gene>
<evidence type="ECO:0000313" key="7">
    <source>
        <dbReference type="EMBL" id="NIK74516.1"/>
    </source>
</evidence>
<protein>
    <submittedName>
        <fullName evidence="7">Threonine aldolase</fullName>
        <ecNumber evidence="7">4.1.2.5</ecNumber>
    </submittedName>
</protein>
<dbReference type="Proteomes" id="UP000537126">
    <property type="component" value="Unassembled WGS sequence"/>
</dbReference>
<dbReference type="PANTHER" id="PTHR48097:SF9">
    <property type="entry name" value="L-THREONINE ALDOLASE"/>
    <property type="match status" value="1"/>
</dbReference>
<comment type="caution">
    <text evidence="7">The sequence shown here is derived from an EMBL/GenBank/DDBJ whole genome shotgun (WGS) entry which is preliminary data.</text>
</comment>
<dbReference type="FunFam" id="3.40.640.10:FF:000030">
    <property type="entry name" value="Low-specificity L-threonine aldolase"/>
    <property type="match status" value="1"/>
</dbReference>
<dbReference type="GO" id="GO:0006567">
    <property type="term" value="P:L-threonine catabolic process"/>
    <property type="evidence" value="ECO:0007669"/>
    <property type="project" value="TreeGrafter"/>
</dbReference>
<dbReference type="NCBIfam" id="NF041359">
    <property type="entry name" value="GntG_guanitoxin"/>
    <property type="match status" value="1"/>
</dbReference>
<evidence type="ECO:0000256" key="3">
    <source>
        <dbReference type="ARBA" id="ARBA00022898"/>
    </source>
</evidence>
<dbReference type="PANTHER" id="PTHR48097">
    <property type="entry name" value="L-THREONINE ALDOLASE-RELATED"/>
    <property type="match status" value="1"/>
</dbReference>
<dbReference type="Pfam" id="PF01212">
    <property type="entry name" value="Beta_elim_lyase"/>
    <property type="match status" value="1"/>
</dbReference>
<evidence type="ECO:0000259" key="6">
    <source>
        <dbReference type="Pfam" id="PF01212"/>
    </source>
</evidence>
<accession>A0A846MSE7</accession>
<dbReference type="SUPFAM" id="SSF53383">
    <property type="entry name" value="PLP-dependent transferases"/>
    <property type="match status" value="1"/>
</dbReference>
<dbReference type="RefSeq" id="WP_166920357.1">
    <property type="nucleotide sequence ID" value="NZ_JAASRN010000003.1"/>
</dbReference>
<proteinExistence type="inferred from homology"/>
<name>A0A846MSE7_9BACT</name>
<dbReference type="InterPro" id="IPR023603">
    <property type="entry name" value="Low_specificity_L-TA-like"/>
</dbReference>
<feature type="modified residue" description="N6-(pyridoxal phosphate)lysine" evidence="5">
    <location>
        <position position="200"/>
    </location>
</feature>
<keyword evidence="8" id="KW-1185">Reference proteome</keyword>
<dbReference type="PIRSF" id="PIRSF017617">
    <property type="entry name" value="Thr_aldolase"/>
    <property type="match status" value="1"/>
</dbReference>
<keyword evidence="3" id="KW-0663">Pyridoxal phosphate</keyword>
<keyword evidence="4 7" id="KW-0456">Lyase</keyword>
<dbReference type="GO" id="GO:0006545">
    <property type="term" value="P:glycine biosynthetic process"/>
    <property type="evidence" value="ECO:0007669"/>
    <property type="project" value="TreeGrafter"/>
</dbReference>
<sequence length="345" mass="38054">MIVDLRSDTVSRPTAGMREAMLQAPVGDDVYGEDPTVNELEAFAARLFGVEAALFCVSGTMSNQIAIRAQTQPNDEVICDRLSHIYLYEGGGLASNSLVSVRLIEGNRGRLTAEQVAAHINPDDVHFPVSRLVSLENTVNKAGGVCYDLDEIRRIKEVCLKHGLKLHLDGARLFNAIVAQGSDPQDFGRLFDSLSVCLSKGLGCPVGSLLLGSKELIRKARRIRKVMGGGWRQAGMLAAAGLYALQHHIERLQEDHRRAKLLGELLQAHPDVQEVYPVETNIVIAELRAPLKAHKWQAALKERGILISTFGERAIRMVTHLDIHDGHISFLSEVLPRFSIQKEHK</sequence>
<evidence type="ECO:0000256" key="2">
    <source>
        <dbReference type="ARBA" id="ARBA00006966"/>
    </source>
</evidence>
<evidence type="ECO:0000256" key="4">
    <source>
        <dbReference type="ARBA" id="ARBA00023239"/>
    </source>
</evidence>
<dbReference type="NCBIfam" id="NF007825">
    <property type="entry name" value="PRK10534.1"/>
    <property type="match status" value="1"/>
</dbReference>
<dbReference type="InterPro" id="IPR001597">
    <property type="entry name" value="ArAA_b-elim_lyase/Thr_aldolase"/>
</dbReference>